<dbReference type="PRINTS" id="PR00195">
    <property type="entry name" value="DYNAMIN"/>
</dbReference>
<dbReference type="InterPro" id="IPR020850">
    <property type="entry name" value="GED_dom"/>
</dbReference>
<reference evidence="6" key="1">
    <citation type="submission" date="2020-06" db="EMBL/GenBank/DDBJ databases">
        <title>Draft genome sequences of strains closely related to Aspergillus parafelis and Aspergillus hiratsukae.</title>
        <authorList>
            <person name="Dos Santos R.A.C."/>
            <person name="Rivero-Menendez O."/>
            <person name="Steenwyk J.L."/>
            <person name="Mead M.E."/>
            <person name="Goldman G.H."/>
            <person name="Alastruey-Izquierdo A."/>
            <person name="Rokas A."/>
        </authorList>
    </citation>
    <scope>NUCLEOTIDE SEQUENCE</scope>
    <source>
        <strain evidence="6">CNM-CM5623</strain>
    </source>
</reference>
<dbReference type="GO" id="GO:0005739">
    <property type="term" value="C:mitochondrion"/>
    <property type="evidence" value="ECO:0007669"/>
    <property type="project" value="TreeGrafter"/>
</dbReference>
<dbReference type="Pfam" id="PF01031">
    <property type="entry name" value="Dynamin_M"/>
    <property type="match status" value="1"/>
</dbReference>
<dbReference type="GO" id="GO:0005525">
    <property type="term" value="F:GTP binding"/>
    <property type="evidence" value="ECO:0007669"/>
    <property type="project" value="InterPro"/>
</dbReference>
<evidence type="ECO:0008006" key="8">
    <source>
        <dbReference type="Google" id="ProtNLM"/>
    </source>
</evidence>
<evidence type="ECO:0000256" key="2">
    <source>
        <dbReference type="ARBA" id="ARBA00023134"/>
    </source>
</evidence>
<dbReference type="GO" id="GO:0048312">
    <property type="term" value="P:intracellular distribution of mitochondria"/>
    <property type="evidence" value="ECO:0007669"/>
    <property type="project" value="TreeGrafter"/>
</dbReference>
<dbReference type="GO" id="GO:0008017">
    <property type="term" value="F:microtubule binding"/>
    <property type="evidence" value="ECO:0007669"/>
    <property type="project" value="TreeGrafter"/>
</dbReference>
<evidence type="ECO:0000313" key="7">
    <source>
        <dbReference type="Proteomes" id="UP000654922"/>
    </source>
</evidence>
<dbReference type="OrthoDB" id="415706at2759"/>
<dbReference type="InterPro" id="IPR001401">
    <property type="entry name" value="Dynamin_GTPase"/>
</dbReference>
<feature type="region of interest" description="Disordered" evidence="3">
    <location>
        <begin position="908"/>
        <end position="938"/>
    </location>
</feature>
<comment type="caution">
    <text evidence="6">The sequence shown here is derived from an EMBL/GenBank/DDBJ whole genome shotgun (WGS) entry which is preliminary data.</text>
</comment>
<dbReference type="PROSITE" id="PS51718">
    <property type="entry name" value="G_DYNAMIN_2"/>
    <property type="match status" value="1"/>
</dbReference>
<dbReference type="Gene3D" id="3.40.50.300">
    <property type="entry name" value="P-loop containing nucleotide triphosphate hydrolases"/>
    <property type="match status" value="1"/>
</dbReference>
<dbReference type="PANTHER" id="PTHR11566">
    <property type="entry name" value="DYNAMIN"/>
    <property type="match status" value="1"/>
</dbReference>
<dbReference type="GO" id="GO:0005874">
    <property type="term" value="C:microtubule"/>
    <property type="evidence" value="ECO:0007669"/>
    <property type="project" value="TreeGrafter"/>
</dbReference>
<dbReference type="EMBL" id="JACBAE010001266">
    <property type="protein sequence ID" value="KAF7168381.1"/>
    <property type="molecule type" value="Genomic_DNA"/>
</dbReference>
<feature type="compositionally biased region" description="Polar residues" evidence="3">
    <location>
        <begin position="1010"/>
        <end position="1022"/>
    </location>
</feature>
<dbReference type="InterPro" id="IPR022812">
    <property type="entry name" value="Dynamin"/>
</dbReference>
<dbReference type="FunFam" id="3.40.50.300:FF:001425">
    <property type="entry name" value="Dynamin GTPase, putative"/>
    <property type="match status" value="1"/>
</dbReference>
<dbReference type="GO" id="GO:0006897">
    <property type="term" value="P:endocytosis"/>
    <property type="evidence" value="ECO:0007669"/>
    <property type="project" value="TreeGrafter"/>
</dbReference>
<dbReference type="GO" id="GO:0000266">
    <property type="term" value="P:mitochondrial fission"/>
    <property type="evidence" value="ECO:0007669"/>
    <property type="project" value="TreeGrafter"/>
</dbReference>
<gene>
    <name evidence="6" type="ORF">CNMCM5623_001464</name>
</gene>
<dbReference type="InterPro" id="IPR027417">
    <property type="entry name" value="P-loop_NTPase"/>
</dbReference>
<proteinExistence type="predicted"/>
<dbReference type="Pfam" id="PF00350">
    <property type="entry name" value="Dynamin_N"/>
    <property type="match status" value="1"/>
</dbReference>
<feature type="region of interest" description="Disordered" evidence="3">
    <location>
        <begin position="988"/>
        <end position="1022"/>
    </location>
</feature>
<accession>A0A8H6QAA2</accession>
<dbReference type="InterPro" id="IPR030381">
    <property type="entry name" value="G_DYNAMIN_dom"/>
</dbReference>
<feature type="domain" description="GED" evidence="4">
    <location>
        <begin position="617"/>
        <end position="708"/>
    </location>
</feature>
<evidence type="ECO:0000259" key="4">
    <source>
        <dbReference type="PROSITE" id="PS51388"/>
    </source>
</evidence>
<feature type="compositionally biased region" description="Low complexity" evidence="3">
    <location>
        <begin position="988"/>
        <end position="1009"/>
    </location>
</feature>
<dbReference type="GO" id="GO:0003924">
    <property type="term" value="F:GTPase activity"/>
    <property type="evidence" value="ECO:0007669"/>
    <property type="project" value="InterPro"/>
</dbReference>
<dbReference type="InterPro" id="IPR000375">
    <property type="entry name" value="Dynamin_stalk"/>
</dbReference>
<evidence type="ECO:0000256" key="3">
    <source>
        <dbReference type="SAM" id="MobiDB-lite"/>
    </source>
</evidence>
<dbReference type="SUPFAM" id="SSF52540">
    <property type="entry name" value="P-loop containing nucleoside triphosphate hydrolases"/>
    <property type="match status" value="1"/>
</dbReference>
<name>A0A8H6QAA2_9EURO</name>
<evidence type="ECO:0000259" key="5">
    <source>
        <dbReference type="PROSITE" id="PS51718"/>
    </source>
</evidence>
<protein>
    <recommendedName>
        <fullName evidence="8">Dynamin family protein</fullName>
    </recommendedName>
</protein>
<keyword evidence="1" id="KW-0547">Nucleotide-binding</keyword>
<keyword evidence="2" id="KW-0342">GTP-binding</keyword>
<feature type="region of interest" description="Disordered" evidence="3">
    <location>
        <begin position="721"/>
        <end position="773"/>
    </location>
</feature>
<organism evidence="6 7">
    <name type="scientific">Aspergillus felis</name>
    <dbReference type="NCBI Taxonomy" id="1287682"/>
    <lineage>
        <taxon>Eukaryota</taxon>
        <taxon>Fungi</taxon>
        <taxon>Dikarya</taxon>
        <taxon>Ascomycota</taxon>
        <taxon>Pezizomycotina</taxon>
        <taxon>Eurotiomycetes</taxon>
        <taxon>Eurotiomycetidae</taxon>
        <taxon>Eurotiales</taxon>
        <taxon>Aspergillaceae</taxon>
        <taxon>Aspergillus</taxon>
        <taxon>Aspergillus subgen. Fumigati</taxon>
    </lineage>
</organism>
<dbReference type="CDD" id="cd08771">
    <property type="entry name" value="DLP_1"/>
    <property type="match status" value="1"/>
</dbReference>
<dbReference type="PANTHER" id="PTHR11566:SF149">
    <property type="entry name" value="GTPASE, PUTATIVE (AFU_ORTHOLOGUE AFUA_6G11890)-RELATED"/>
    <property type="match status" value="1"/>
</dbReference>
<dbReference type="GO" id="GO:0016020">
    <property type="term" value="C:membrane"/>
    <property type="evidence" value="ECO:0007669"/>
    <property type="project" value="TreeGrafter"/>
</dbReference>
<feature type="compositionally biased region" description="Polar residues" evidence="3">
    <location>
        <begin position="802"/>
        <end position="811"/>
    </location>
</feature>
<dbReference type="GO" id="GO:0016559">
    <property type="term" value="P:peroxisome fission"/>
    <property type="evidence" value="ECO:0007669"/>
    <property type="project" value="TreeGrafter"/>
</dbReference>
<dbReference type="InterPro" id="IPR045063">
    <property type="entry name" value="Dynamin_N"/>
</dbReference>
<evidence type="ECO:0000256" key="1">
    <source>
        <dbReference type="ARBA" id="ARBA00022741"/>
    </source>
</evidence>
<feature type="compositionally biased region" description="Polar residues" evidence="3">
    <location>
        <begin position="742"/>
        <end position="763"/>
    </location>
</feature>
<sequence>MSQSLEDKALHQLQQEQSKLLDKIDELRTIGVGGLVELPQLIVCGNQSSGKSSVLEAISRVRFPAKSNVCTRFATEVILRRNPSSKIKVSIEPGPSRKDEQERGRLRSFAYEAFSNGNDLPPLIEQAKEHMGITESVNAGFSDDVLKVEISGPDKPELTLVDLPGLYYSTSQEQDSQGILIVRKLTERYMKNPRSIILAVISAKTDYHLQEVLNIAERFDQKRERTLGIITQPDILEANSEEEDTYLQFIKNQKIHLEIGWHVLRNRSFETRDISDDARDEMEKAFFNQGRWTSLSRECVGIESLRRRLSTILLKLIRRNLPGLIAEIQDKVSDRRQQLSRLGPPRYTLQQQRGYLLNISSNFERIIVQALNGMYADEFFGGLDETGNIEDFRRLRAVIRQLNEYFADAMAIRGCRRKIVDRRPFPSKDDLQVASGKPYMDDWKPEYVERSSIEAEVSKQARNNRGIELPGNANQLLVGSLFRDQSKPWESLAKNHLMKAWESARYFALLVLQHITDDHTYTLLVGSIIDAEFEKLKQSLLDKLDELTAYTKRGHPLPVGKSFLSQIQKARSKRQLESLRANLPTSAFAEKGKTLFTMKDLEQATSWTEASRDEFAAAEIIDQMEAYYETAIVTFVDNVATLGIENCLLDPLQRIFTSQVVNNMDDDQIRELSMEQPYIHEERQRLGRELDKLQAGLRALSVFNTQKPSLGNLPLFIKRPVAGPSDAPSPSLEKSRPGPTIASASGNTFTVTESTAASQSPGPTKTAEPSPASVIDSAQALPAVSGTLSNTGLSEQKPVSGGFNTSSSEHNPVTSLFSGAVSEQKPIPLSGGFGSGSSEHKSASGSLFGGLGTGLSKQETVSNGVGTSASEHNPVTSLFSGAISEQKPIPLSGGFGLGSSEHKAASRGLFGGLGTSSSEHKPVPSLFGTGSSEHKAASGGFGGGPGICLFEQKSVSNGVGTSSSENKPVPGLFGGGIFGQKSVSGGFSTGTSTSTSTKPMTGTSTGTSTAVQQTSMGSTSKEINSPFGLLKVQDRDQNLMTHISAFPPFDKYSPEVCHPFDLLLASYANSDFLIMMNRVAKKAHSLSDFLPLDDEDLERTGAGGSSKGDEVSEDDFVLSKTDFSRGAIKFTLSATEQDSDNIHEAQFDHADSRPRSGFVGIGTVDRDLEDWFAI</sequence>
<dbReference type="AlphaFoldDB" id="A0A8H6QAA2"/>
<dbReference type="Proteomes" id="UP000654922">
    <property type="component" value="Unassembled WGS sequence"/>
</dbReference>
<dbReference type="SMART" id="SM00053">
    <property type="entry name" value="DYNc"/>
    <property type="match status" value="1"/>
</dbReference>
<feature type="region of interest" description="Disordered" evidence="3">
    <location>
        <begin position="787"/>
        <end position="811"/>
    </location>
</feature>
<dbReference type="PROSITE" id="PS51388">
    <property type="entry name" value="GED"/>
    <property type="match status" value="1"/>
</dbReference>
<evidence type="ECO:0000313" key="6">
    <source>
        <dbReference type="EMBL" id="KAF7168381.1"/>
    </source>
</evidence>
<feature type="domain" description="Dynamin-type G" evidence="5">
    <location>
        <begin position="35"/>
        <end position="322"/>
    </location>
</feature>